<evidence type="ECO:0000313" key="1">
    <source>
        <dbReference type="EMBL" id="KAK7321141.1"/>
    </source>
</evidence>
<gene>
    <name evidence="1" type="ORF">VNO77_31452</name>
</gene>
<sequence length="150" mass="17208">MASGVDLAEAYVLRKLHKEKMKGTEREVTKMGTIGAKVNRSSGCFSWFPRRLRRPTQIRDNNEKQLIKGHYLYQGWTKPLICLNGAMLPSWSQPELDLLFSNYPPLPVFSIPSFTNLQGGQGSLENLICWTKISMLCSNLYRLREWGNEL</sequence>
<proteinExistence type="predicted"/>
<dbReference type="EMBL" id="JAYMYQ010000007">
    <property type="protein sequence ID" value="KAK7321141.1"/>
    <property type="molecule type" value="Genomic_DNA"/>
</dbReference>
<keyword evidence="2" id="KW-1185">Reference proteome</keyword>
<comment type="caution">
    <text evidence="1">The sequence shown here is derived from an EMBL/GenBank/DDBJ whole genome shotgun (WGS) entry which is preliminary data.</text>
</comment>
<organism evidence="1 2">
    <name type="scientific">Canavalia gladiata</name>
    <name type="common">Sword bean</name>
    <name type="synonym">Dolichos gladiatus</name>
    <dbReference type="NCBI Taxonomy" id="3824"/>
    <lineage>
        <taxon>Eukaryota</taxon>
        <taxon>Viridiplantae</taxon>
        <taxon>Streptophyta</taxon>
        <taxon>Embryophyta</taxon>
        <taxon>Tracheophyta</taxon>
        <taxon>Spermatophyta</taxon>
        <taxon>Magnoliopsida</taxon>
        <taxon>eudicotyledons</taxon>
        <taxon>Gunneridae</taxon>
        <taxon>Pentapetalae</taxon>
        <taxon>rosids</taxon>
        <taxon>fabids</taxon>
        <taxon>Fabales</taxon>
        <taxon>Fabaceae</taxon>
        <taxon>Papilionoideae</taxon>
        <taxon>50 kb inversion clade</taxon>
        <taxon>NPAAA clade</taxon>
        <taxon>indigoferoid/millettioid clade</taxon>
        <taxon>Phaseoleae</taxon>
        <taxon>Canavalia</taxon>
    </lineage>
</organism>
<reference evidence="1 2" key="1">
    <citation type="submission" date="2024-01" db="EMBL/GenBank/DDBJ databases">
        <title>The genomes of 5 underutilized Papilionoideae crops provide insights into root nodulation and disease resistanc.</title>
        <authorList>
            <person name="Jiang F."/>
        </authorList>
    </citation>
    <scope>NUCLEOTIDE SEQUENCE [LARGE SCALE GENOMIC DNA]</scope>
    <source>
        <strain evidence="1">LVBAO_FW01</strain>
        <tissue evidence="1">Leaves</tissue>
    </source>
</reference>
<protein>
    <submittedName>
        <fullName evidence="1">Uncharacterized protein</fullName>
    </submittedName>
</protein>
<dbReference type="Proteomes" id="UP001367508">
    <property type="component" value="Unassembled WGS sequence"/>
</dbReference>
<evidence type="ECO:0000313" key="2">
    <source>
        <dbReference type="Proteomes" id="UP001367508"/>
    </source>
</evidence>
<name>A0AAN9Q3P1_CANGL</name>
<dbReference type="AlphaFoldDB" id="A0AAN9Q3P1"/>
<accession>A0AAN9Q3P1</accession>